<evidence type="ECO:0000259" key="1">
    <source>
        <dbReference type="Pfam" id="PF19783"/>
    </source>
</evidence>
<reference evidence="2 3" key="1">
    <citation type="submission" date="2021-05" db="EMBL/GenBank/DDBJ databases">
        <title>A Polyphasic approach of four new species of the genus Ohtaekwangia: Ohtaekwangia histidinii sp. nov., Ohtaekwangia cretensis sp. nov., Ohtaekwangia indiensis sp. nov., Ohtaekwangia reichenbachii sp. nov. from diverse environment.</title>
        <authorList>
            <person name="Octaviana S."/>
        </authorList>
    </citation>
    <scope>NUCLEOTIDE SEQUENCE [LARGE SCALE GENOMIC DNA]</scope>
    <source>
        <strain evidence="2 3">PWU37</strain>
    </source>
</reference>
<name>A0AAP2D716_9BACT</name>
<keyword evidence="3" id="KW-1185">Reference proteome</keyword>
<keyword evidence="2" id="KW-0808">Transferase</keyword>
<dbReference type="AlphaFoldDB" id="A0AAP2D716"/>
<evidence type="ECO:0000313" key="3">
    <source>
        <dbReference type="Proteomes" id="UP001319180"/>
    </source>
</evidence>
<accession>A0AAP2D716</accession>
<dbReference type="RefSeq" id="WP_254089519.1">
    <property type="nucleotide sequence ID" value="NZ_JAHESC010000007.1"/>
</dbReference>
<keyword evidence="2" id="KW-0418">Kinase</keyword>
<proteinExistence type="predicted"/>
<evidence type="ECO:0000313" key="2">
    <source>
        <dbReference type="EMBL" id="MBT1686279.1"/>
    </source>
</evidence>
<gene>
    <name evidence="2" type="ORF">KK078_06910</name>
</gene>
<protein>
    <submittedName>
        <fullName evidence="2">Histidine kinase</fullName>
    </submittedName>
</protein>
<dbReference type="EMBL" id="JAHESC010000007">
    <property type="protein sequence ID" value="MBT1686279.1"/>
    <property type="molecule type" value="Genomic_DNA"/>
</dbReference>
<dbReference type="InterPro" id="IPR046235">
    <property type="entry name" value="DUF6268"/>
</dbReference>
<dbReference type="Pfam" id="PF19783">
    <property type="entry name" value="DUF6268"/>
    <property type="match status" value="1"/>
</dbReference>
<comment type="caution">
    <text evidence="2">The sequence shown here is derived from an EMBL/GenBank/DDBJ whole genome shotgun (WGS) entry which is preliminary data.</text>
</comment>
<organism evidence="2 3">
    <name type="scientific">Dawidia soli</name>
    <dbReference type="NCBI Taxonomy" id="2782352"/>
    <lineage>
        <taxon>Bacteria</taxon>
        <taxon>Pseudomonadati</taxon>
        <taxon>Bacteroidota</taxon>
        <taxon>Cytophagia</taxon>
        <taxon>Cytophagales</taxon>
        <taxon>Chryseotaleaceae</taxon>
        <taxon>Dawidia</taxon>
    </lineage>
</organism>
<sequence length="310" mass="34467">MKLISLFSVTLVTLLTLEGRAQEVSFRTEYIGNSGYYYLPPGDKPKERIGDANGSAMVYQASVNVPLSMELNKNNRPTAWGVAFGGAYVSLKNEDFKDEMISEIMNLQLGIYHLRPLNDKWSMRASVGIGVFTPSTDFSKIRFKHVLGSGGVVFIRHLKPNLDIGGGAAINSALGYPMMFPAVYVKWKLDKKFDVNIELVEGLEIAAGYDFNDRLKLSYALEMNGQVALLERDGKDVIFSHQYIVTGFRPEVKLAKTGLSLTGMAGLNIYRPASYTERTLKGVFASDSDYYFSVSPYVSVGLKKKFNRVN</sequence>
<dbReference type="Proteomes" id="UP001319180">
    <property type="component" value="Unassembled WGS sequence"/>
</dbReference>
<feature type="domain" description="DUF6268" evidence="1">
    <location>
        <begin position="20"/>
        <end position="303"/>
    </location>
</feature>
<dbReference type="GO" id="GO:0016301">
    <property type="term" value="F:kinase activity"/>
    <property type="evidence" value="ECO:0007669"/>
    <property type="project" value="UniProtKB-KW"/>
</dbReference>